<dbReference type="Proteomes" id="UP000005945">
    <property type="component" value="Unassembled WGS sequence"/>
</dbReference>
<dbReference type="EMBL" id="ABED02000022">
    <property type="protein sequence ID" value="EDP22157.1"/>
    <property type="molecule type" value="Genomic_DNA"/>
</dbReference>
<sequence>MREDATKIYLNKESAPCSRRQKAVCFKQTGQRPAQRDKSDNTI</sequence>
<dbReference type="HOGENOM" id="CLU_3233873_0_0_9"/>
<evidence type="ECO:0000313" key="2">
    <source>
        <dbReference type="EMBL" id="EDP22157.1"/>
    </source>
</evidence>
<accession>A8S961</accession>
<comment type="caution">
    <text evidence="2">The sequence shown here is derived from an EMBL/GenBank/DDBJ whole genome shotgun (WGS) entry which is preliminary data.</text>
</comment>
<evidence type="ECO:0000256" key="1">
    <source>
        <dbReference type="SAM" id="MobiDB-lite"/>
    </source>
</evidence>
<name>A8S961_9FIRM</name>
<dbReference type="AlphaFoldDB" id="A8S961"/>
<reference evidence="2 3" key="2">
    <citation type="submission" date="2007-09" db="EMBL/GenBank/DDBJ databases">
        <authorList>
            <person name="Fulton L."/>
            <person name="Clifton S."/>
            <person name="Fulton B."/>
            <person name="Xu J."/>
            <person name="Minx P."/>
            <person name="Pepin K.H."/>
            <person name="Johnson M."/>
            <person name="Thiruvilangam P."/>
            <person name="Bhonagiri V."/>
            <person name="Nash W.E."/>
            <person name="Mardis E.R."/>
            <person name="Wilson R.K."/>
        </authorList>
    </citation>
    <scope>NUCLEOTIDE SEQUENCE [LARGE SCALE GENOMIC DNA]</scope>
    <source>
        <strain evidence="2 3">M21/2</strain>
    </source>
</reference>
<protein>
    <submittedName>
        <fullName evidence="2">Uncharacterized protein</fullName>
    </submittedName>
</protein>
<feature type="region of interest" description="Disordered" evidence="1">
    <location>
        <begin position="20"/>
        <end position="43"/>
    </location>
</feature>
<gene>
    <name evidence="2" type="ORF">FAEPRAM212_00965</name>
</gene>
<proteinExistence type="predicted"/>
<reference evidence="2 3" key="1">
    <citation type="submission" date="2007-09" db="EMBL/GenBank/DDBJ databases">
        <title>Draft genome sequence of Faecalibacterium prausnitzii M21/2.</title>
        <authorList>
            <person name="Sudarsanam P."/>
            <person name="Ley R."/>
            <person name="Guruge J."/>
            <person name="Turnbaugh P.J."/>
            <person name="Mahowald M."/>
            <person name="Liep D."/>
            <person name="Gordon J."/>
        </authorList>
    </citation>
    <scope>NUCLEOTIDE SEQUENCE [LARGE SCALE GENOMIC DNA]</scope>
    <source>
        <strain evidence="2 3">M21/2</strain>
    </source>
</reference>
<feature type="compositionally biased region" description="Basic and acidic residues" evidence="1">
    <location>
        <begin position="34"/>
        <end position="43"/>
    </location>
</feature>
<evidence type="ECO:0000313" key="3">
    <source>
        <dbReference type="Proteomes" id="UP000005945"/>
    </source>
</evidence>
<organism evidence="2 3">
    <name type="scientific">Faecalibacterium prausnitzii M21/2</name>
    <dbReference type="NCBI Taxonomy" id="411485"/>
    <lineage>
        <taxon>Bacteria</taxon>
        <taxon>Bacillati</taxon>
        <taxon>Bacillota</taxon>
        <taxon>Clostridia</taxon>
        <taxon>Eubacteriales</taxon>
        <taxon>Oscillospiraceae</taxon>
        <taxon>Faecalibacterium</taxon>
    </lineage>
</organism>